<evidence type="ECO:0000313" key="10">
    <source>
        <dbReference type="Proteomes" id="UP000838412"/>
    </source>
</evidence>
<reference evidence="9" key="1">
    <citation type="submission" date="2022-01" db="EMBL/GenBank/DDBJ databases">
        <authorList>
            <person name="Braso-Vives M."/>
        </authorList>
    </citation>
    <scope>NUCLEOTIDE SEQUENCE</scope>
</reference>
<evidence type="ECO:0000256" key="5">
    <source>
        <dbReference type="PROSITE-ProRule" id="PRU00309"/>
    </source>
</evidence>
<dbReference type="SUPFAM" id="SSF57716">
    <property type="entry name" value="Glucocorticoid receptor-like (DNA-binding domain)"/>
    <property type="match status" value="1"/>
</dbReference>
<dbReference type="EMBL" id="OV696691">
    <property type="protein sequence ID" value="CAH1267181.1"/>
    <property type="molecule type" value="Genomic_DNA"/>
</dbReference>
<dbReference type="OrthoDB" id="5989343at2759"/>
<dbReference type="PANTHER" id="PTHR23080">
    <property type="entry name" value="THAP DOMAIN PROTEIN"/>
    <property type="match status" value="1"/>
</dbReference>
<evidence type="ECO:0000313" key="9">
    <source>
        <dbReference type="EMBL" id="CAH1267181.1"/>
    </source>
</evidence>
<keyword evidence="2 5" id="KW-0863">Zinc-finger</keyword>
<feature type="domain" description="THAP-type" evidence="8">
    <location>
        <begin position="22"/>
        <end position="104"/>
    </location>
</feature>
<keyword evidence="10" id="KW-1185">Reference proteome</keyword>
<name>A0A8K0EV42_BRALA</name>
<evidence type="ECO:0000256" key="1">
    <source>
        <dbReference type="ARBA" id="ARBA00022723"/>
    </source>
</evidence>
<evidence type="ECO:0000256" key="3">
    <source>
        <dbReference type="ARBA" id="ARBA00022833"/>
    </source>
</evidence>
<proteinExistence type="predicted"/>
<keyword evidence="4 5" id="KW-0238">DNA-binding</keyword>
<feature type="coiled-coil region" evidence="6">
    <location>
        <begin position="234"/>
        <end position="264"/>
    </location>
</feature>
<feature type="compositionally biased region" description="Low complexity" evidence="7">
    <location>
        <begin position="183"/>
        <end position="192"/>
    </location>
</feature>
<feature type="compositionally biased region" description="Low complexity" evidence="7">
    <location>
        <begin position="132"/>
        <end position="146"/>
    </location>
</feature>
<accession>A0A8K0EV42</accession>
<evidence type="ECO:0000259" key="8">
    <source>
        <dbReference type="PROSITE" id="PS50950"/>
    </source>
</evidence>
<feature type="compositionally biased region" description="Polar residues" evidence="7">
    <location>
        <begin position="121"/>
        <end position="131"/>
    </location>
</feature>
<dbReference type="PROSITE" id="PS50950">
    <property type="entry name" value="ZF_THAP"/>
    <property type="match status" value="1"/>
</dbReference>
<dbReference type="InterPro" id="IPR006612">
    <property type="entry name" value="THAP_Znf"/>
</dbReference>
<sequence length="337" mass="37991">MHMPEERGKGESPDVILSKQRMGRRDHCCVCNSSRQKDRDLSFYTLPQIPYRRILWVRAITQVNSMNPSQPWTPNTTTKLCSRHFGYGRKSDTPGSAGYIPTVFESKEPEKTRTHVVSVGISRNRQSGPTESTPAKAATPKSATTANKDILKSANAAKVVTPAKVVTVKSDTSLKNRMEYETSSHPSSSSSSQVGRHPPPDDQIRRQMFVGDEKAVWSTTDHDYIKTQEETVNVEEVRRVLMKLEELRAEHMRLKKAALCLENIKDDPGILKFWTGFPNYGTFMAVFNYLKPKAADLHVERGEATLDNELGDEGTVSLEEEFFVVMTRLRIGVPVYQ</sequence>
<evidence type="ECO:0000256" key="6">
    <source>
        <dbReference type="SAM" id="Coils"/>
    </source>
</evidence>
<dbReference type="Proteomes" id="UP000838412">
    <property type="component" value="Chromosome 6"/>
</dbReference>
<dbReference type="GO" id="GO:0003677">
    <property type="term" value="F:DNA binding"/>
    <property type="evidence" value="ECO:0007669"/>
    <property type="project" value="UniProtKB-UniRule"/>
</dbReference>
<feature type="region of interest" description="Disordered" evidence="7">
    <location>
        <begin position="121"/>
        <end position="146"/>
    </location>
</feature>
<dbReference type="AlphaFoldDB" id="A0A8K0EV42"/>
<evidence type="ECO:0000256" key="2">
    <source>
        <dbReference type="ARBA" id="ARBA00022771"/>
    </source>
</evidence>
<feature type="region of interest" description="Disordered" evidence="7">
    <location>
        <begin position="176"/>
        <end position="203"/>
    </location>
</feature>
<protein>
    <submittedName>
        <fullName evidence="9">THAP11 protein</fullName>
    </submittedName>
</protein>
<dbReference type="GO" id="GO:0008270">
    <property type="term" value="F:zinc ion binding"/>
    <property type="evidence" value="ECO:0007669"/>
    <property type="project" value="UniProtKB-KW"/>
</dbReference>
<organism evidence="9 10">
    <name type="scientific">Branchiostoma lanceolatum</name>
    <name type="common">Common lancelet</name>
    <name type="synonym">Amphioxus lanceolatum</name>
    <dbReference type="NCBI Taxonomy" id="7740"/>
    <lineage>
        <taxon>Eukaryota</taxon>
        <taxon>Metazoa</taxon>
        <taxon>Chordata</taxon>
        <taxon>Cephalochordata</taxon>
        <taxon>Leptocardii</taxon>
        <taxon>Amphioxiformes</taxon>
        <taxon>Branchiostomatidae</taxon>
        <taxon>Branchiostoma</taxon>
    </lineage>
</organism>
<dbReference type="Pfam" id="PF05485">
    <property type="entry name" value="THAP"/>
    <property type="match status" value="1"/>
</dbReference>
<evidence type="ECO:0000256" key="4">
    <source>
        <dbReference type="ARBA" id="ARBA00023125"/>
    </source>
</evidence>
<keyword evidence="3" id="KW-0862">Zinc</keyword>
<keyword evidence="1" id="KW-0479">Metal-binding</keyword>
<gene>
    <name evidence="9" type="primary">THAP11</name>
    <name evidence="9" type="ORF">BLAG_LOCUS20632</name>
</gene>
<keyword evidence="6" id="KW-0175">Coiled coil</keyword>
<evidence type="ECO:0000256" key="7">
    <source>
        <dbReference type="SAM" id="MobiDB-lite"/>
    </source>
</evidence>